<name>X1V9N3_9ZZZZ</name>
<feature type="non-terminal residue" evidence="2">
    <location>
        <position position="80"/>
    </location>
</feature>
<protein>
    <submittedName>
        <fullName evidence="2">Uncharacterized protein</fullName>
    </submittedName>
</protein>
<dbReference type="GO" id="GO:0044780">
    <property type="term" value="P:bacterial-type flagellum assembly"/>
    <property type="evidence" value="ECO:0007669"/>
    <property type="project" value="InterPro"/>
</dbReference>
<dbReference type="AlphaFoldDB" id="X1V9N3"/>
<dbReference type="SUPFAM" id="SSF101116">
    <property type="entry name" value="Flagellar export chaperone FliS"/>
    <property type="match status" value="1"/>
</dbReference>
<evidence type="ECO:0000256" key="1">
    <source>
        <dbReference type="SAM" id="Coils"/>
    </source>
</evidence>
<dbReference type="Gene3D" id="6.10.140.1940">
    <property type="match status" value="1"/>
</dbReference>
<feature type="coiled-coil region" evidence="1">
    <location>
        <begin position="4"/>
        <end position="65"/>
    </location>
</feature>
<accession>X1V9N3</accession>
<proteinExistence type="predicted"/>
<sequence>MSDLEKIQADLTSLKGNHELYQTNKKQAEQLSKREEELQKAIDALNQLESSLKKAEELSKNLNSLFNGVKFNKCENELKE</sequence>
<dbReference type="EMBL" id="BARW01018833">
    <property type="protein sequence ID" value="GAJ02225.1"/>
    <property type="molecule type" value="Genomic_DNA"/>
</dbReference>
<evidence type="ECO:0000313" key="2">
    <source>
        <dbReference type="EMBL" id="GAJ02225.1"/>
    </source>
</evidence>
<gene>
    <name evidence="2" type="ORF">S12H4_32157</name>
</gene>
<reference evidence="2" key="1">
    <citation type="journal article" date="2014" name="Front. Microbiol.">
        <title>High frequency of phylogenetically diverse reductive dehalogenase-homologous genes in deep subseafloor sedimentary metagenomes.</title>
        <authorList>
            <person name="Kawai M."/>
            <person name="Futagami T."/>
            <person name="Toyoda A."/>
            <person name="Takaki Y."/>
            <person name="Nishi S."/>
            <person name="Hori S."/>
            <person name="Arai W."/>
            <person name="Tsubouchi T."/>
            <person name="Morono Y."/>
            <person name="Uchiyama I."/>
            <person name="Ito T."/>
            <person name="Fujiyama A."/>
            <person name="Inagaki F."/>
            <person name="Takami H."/>
        </authorList>
    </citation>
    <scope>NUCLEOTIDE SEQUENCE</scope>
    <source>
        <strain evidence="2">Expedition CK06-06</strain>
    </source>
</reference>
<organism evidence="2">
    <name type="scientific">marine sediment metagenome</name>
    <dbReference type="NCBI Taxonomy" id="412755"/>
    <lineage>
        <taxon>unclassified sequences</taxon>
        <taxon>metagenomes</taxon>
        <taxon>ecological metagenomes</taxon>
    </lineage>
</organism>
<keyword evidence="1" id="KW-0175">Coiled coil</keyword>
<comment type="caution">
    <text evidence="2">The sequence shown here is derived from an EMBL/GenBank/DDBJ whole genome shotgun (WGS) entry which is preliminary data.</text>
</comment>
<dbReference type="InterPro" id="IPR036584">
    <property type="entry name" value="FliS_sf"/>
</dbReference>